<protein>
    <submittedName>
        <fullName evidence="1">Uncharacterized protein</fullName>
    </submittedName>
</protein>
<evidence type="ECO:0000313" key="2">
    <source>
        <dbReference type="Proteomes" id="UP000196255"/>
    </source>
</evidence>
<dbReference type="AlphaFoldDB" id="A0AB36MJH9"/>
<name>A0AB36MJH9_9LACO</name>
<dbReference type="Proteomes" id="UP000196255">
    <property type="component" value="Unassembled WGS sequence"/>
</dbReference>
<organism evidence="1 2">
    <name type="scientific">Ligilactobacillus salivarius</name>
    <dbReference type="NCBI Taxonomy" id="1624"/>
    <lineage>
        <taxon>Bacteria</taxon>
        <taxon>Bacillati</taxon>
        <taxon>Bacillota</taxon>
        <taxon>Bacilli</taxon>
        <taxon>Lactobacillales</taxon>
        <taxon>Lactobacillaceae</taxon>
        <taxon>Ligilactobacillus</taxon>
    </lineage>
</organism>
<evidence type="ECO:0000313" key="1">
    <source>
        <dbReference type="EMBL" id="OUN18748.1"/>
    </source>
</evidence>
<dbReference type="EMBL" id="NFHF01000007">
    <property type="protein sequence ID" value="OUN18748.1"/>
    <property type="molecule type" value="Genomic_DNA"/>
</dbReference>
<sequence length="74" mass="8996">MKLINETAEYVEYALYNGNEEFIENVRFYKESKKFKIENKGKWTNFYETNAYRLLMECVEDDGIYPKEMVKGWC</sequence>
<comment type="caution">
    <text evidence="1">The sequence shown here is derived from an EMBL/GenBank/DDBJ whole genome shotgun (WGS) entry which is preliminary data.</text>
</comment>
<accession>A0AB36MJH9</accession>
<proteinExistence type="predicted"/>
<reference evidence="2" key="1">
    <citation type="submission" date="2017-04" db="EMBL/GenBank/DDBJ databases">
        <title>Function of individual gut microbiota members based on whole genome sequencing of pure cultures obtained from chicken caecum.</title>
        <authorList>
            <person name="Medvecky M."/>
            <person name="Cejkova D."/>
            <person name="Polansky O."/>
            <person name="Karasova D."/>
            <person name="Kubasova T."/>
            <person name="Cizek A."/>
            <person name="Rychlik I."/>
        </authorList>
    </citation>
    <scope>NUCLEOTIDE SEQUENCE [LARGE SCALE GENOMIC DNA]</scope>
    <source>
        <strain evidence="2">An84</strain>
    </source>
</reference>
<gene>
    <name evidence="1" type="ORF">B5G36_04150</name>
</gene>